<proteinExistence type="predicted"/>
<evidence type="ECO:0000313" key="1">
    <source>
        <dbReference type="EMBL" id="PHJ25884.1"/>
    </source>
</evidence>
<dbReference type="AlphaFoldDB" id="A0A2C6LHH7"/>
<reference evidence="1 2" key="1">
    <citation type="journal article" date="2017" name="Int. J. Parasitol.">
        <title>The genome of the protozoan parasite Cystoisospora suis and a reverse vaccinology approach to identify vaccine candidates.</title>
        <authorList>
            <person name="Palmieri N."/>
            <person name="Shrestha A."/>
            <person name="Ruttkowski B."/>
            <person name="Beck T."/>
            <person name="Vogl C."/>
            <person name="Tomley F."/>
            <person name="Blake D.P."/>
            <person name="Joachim A."/>
        </authorList>
    </citation>
    <scope>NUCLEOTIDE SEQUENCE [LARGE SCALE GENOMIC DNA]</scope>
    <source>
        <strain evidence="1 2">Wien I</strain>
    </source>
</reference>
<dbReference type="GeneID" id="94423705"/>
<name>A0A2C6LHH7_9APIC</name>
<dbReference type="RefSeq" id="XP_067927530.1">
    <property type="nucleotide sequence ID" value="XM_068060494.1"/>
</dbReference>
<dbReference type="Proteomes" id="UP000221165">
    <property type="component" value="Unassembled WGS sequence"/>
</dbReference>
<dbReference type="EMBL" id="MIGC01000112">
    <property type="protein sequence ID" value="PHJ25884.1"/>
    <property type="molecule type" value="Genomic_DNA"/>
</dbReference>
<organism evidence="1 2">
    <name type="scientific">Cystoisospora suis</name>
    <dbReference type="NCBI Taxonomy" id="483139"/>
    <lineage>
        <taxon>Eukaryota</taxon>
        <taxon>Sar</taxon>
        <taxon>Alveolata</taxon>
        <taxon>Apicomplexa</taxon>
        <taxon>Conoidasida</taxon>
        <taxon>Coccidia</taxon>
        <taxon>Eucoccidiorida</taxon>
        <taxon>Eimeriorina</taxon>
        <taxon>Sarcocystidae</taxon>
        <taxon>Cystoisospora</taxon>
    </lineage>
</organism>
<protein>
    <submittedName>
        <fullName evidence="1">Transmembrane protein</fullName>
    </submittedName>
</protein>
<accession>A0A2C6LHH7</accession>
<keyword evidence="2" id="KW-1185">Reference proteome</keyword>
<gene>
    <name evidence="1" type="ORF">CSUI_000260</name>
</gene>
<comment type="caution">
    <text evidence="1">The sequence shown here is derived from an EMBL/GenBank/DDBJ whole genome shotgun (WGS) entry which is preliminary data.</text>
</comment>
<sequence length="235" mass="25979">MHGRITLTSSQPWKRCFIQTILFQSLVWSAHLLVTFADAEGFKFKGWDRRRAKCKVQGDNGKDVPGIKEFDALVMMNDLNEIVTFEPARAVPMCDISNGHGLAFTPCEDSASRPDHTRFVVSEAPEAAVKEESTDSDQQKPWFVTRMARAASGVASSAFAVGKTLGRHIRQYVSGEPPTIGQKLSAILEDLQKGYKPYVLKCKDPLSKSTLSSIPSPPMTSIVGYPAQVVRDFEQ</sequence>
<dbReference type="VEuPathDB" id="ToxoDB:CSUI_000260"/>
<keyword evidence="1" id="KW-0812">Transmembrane</keyword>
<keyword evidence="1" id="KW-0472">Membrane</keyword>
<evidence type="ECO:0000313" key="2">
    <source>
        <dbReference type="Proteomes" id="UP000221165"/>
    </source>
</evidence>
<dbReference type="OrthoDB" id="330204at2759"/>